<organism evidence="11 12">
    <name type="scientific">Calocera viscosa (strain TUFC12733)</name>
    <dbReference type="NCBI Taxonomy" id="1330018"/>
    <lineage>
        <taxon>Eukaryota</taxon>
        <taxon>Fungi</taxon>
        <taxon>Dikarya</taxon>
        <taxon>Basidiomycota</taxon>
        <taxon>Agaricomycotina</taxon>
        <taxon>Dacrymycetes</taxon>
        <taxon>Dacrymycetales</taxon>
        <taxon>Dacrymycetaceae</taxon>
        <taxon>Calocera</taxon>
    </lineage>
</organism>
<dbReference type="GO" id="GO:0045493">
    <property type="term" value="P:xylan catabolic process"/>
    <property type="evidence" value="ECO:0007669"/>
    <property type="project" value="UniProtKB-KW"/>
</dbReference>
<comment type="similarity">
    <text evidence="1 10">Belongs to the tannase family.</text>
</comment>
<feature type="chain" id="PRO_5007749202" description="Carboxylic ester hydrolase" evidence="10">
    <location>
        <begin position="19"/>
        <end position="555"/>
    </location>
</feature>
<evidence type="ECO:0000313" key="12">
    <source>
        <dbReference type="Proteomes" id="UP000076738"/>
    </source>
</evidence>
<dbReference type="PANTHER" id="PTHR33938:SF15">
    <property type="entry name" value="FERULOYL ESTERASE B-RELATED"/>
    <property type="match status" value="1"/>
</dbReference>
<dbReference type="EMBL" id="KV417297">
    <property type="protein sequence ID" value="KZO94035.1"/>
    <property type="molecule type" value="Genomic_DNA"/>
</dbReference>
<proteinExistence type="inferred from homology"/>
<comment type="catalytic activity">
    <reaction evidence="9">
        <text>feruloyl-polysaccharide + H2O = ferulate + polysaccharide.</text>
        <dbReference type="EC" id="3.1.1.73"/>
    </reaction>
</comment>
<keyword evidence="2" id="KW-0719">Serine esterase</keyword>
<dbReference type="PANTHER" id="PTHR33938">
    <property type="entry name" value="FERULOYL ESTERASE B-RELATED"/>
    <property type="match status" value="1"/>
</dbReference>
<evidence type="ECO:0000256" key="5">
    <source>
        <dbReference type="ARBA" id="ARBA00022729"/>
    </source>
</evidence>
<dbReference type="GO" id="GO:0030600">
    <property type="term" value="F:feruloyl esterase activity"/>
    <property type="evidence" value="ECO:0007669"/>
    <property type="project" value="UniProtKB-EC"/>
</dbReference>
<dbReference type="InterPro" id="IPR011118">
    <property type="entry name" value="Tannase/feruloyl_esterase"/>
</dbReference>
<evidence type="ECO:0000256" key="3">
    <source>
        <dbReference type="ARBA" id="ARBA00022651"/>
    </source>
</evidence>
<evidence type="ECO:0000256" key="10">
    <source>
        <dbReference type="RuleBase" id="RU361238"/>
    </source>
</evidence>
<keyword evidence="3" id="KW-0858">Xylan degradation</keyword>
<keyword evidence="12" id="KW-1185">Reference proteome</keyword>
<accession>A0A167JXB0</accession>
<dbReference type="OrthoDB" id="3039123at2759"/>
<keyword evidence="6 10" id="KW-0378">Hydrolase</keyword>
<keyword evidence="5 10" id="KW-0732">Signal</keyword>
<reference evidence="11 12" key="1">
    <citation type="journal article" date="2016" name="Mol. Biol. Evol.">
        <title>Comparative Genomics of Early-Diverging Mushroom-Forming Fungi Provides Insights into the Origins of Lignocellulose Decay Capabilities.</title>
        <authorList>
            <person name="Nagy L.G."/>
            <person name="Riley R."/>
            <person name="Tritt A."/>
            <person name="Adam C."/>
            <person name="Daum C."/>
            <person name="Floudas D."/>
            <person name="Sun H."/>
            <person name="Yadav J.S."/>
            <person name="Pangilinan J."/>
            <person name="Larsson K.H."/>
            <person name="Matsuura K."/>
            <person name="Barry K."/>
            <person name="Labutti K."/>
            <person name="Kuo R."/>
            <person name="Ohm R.A."/>
            <person name="Bhattacharya S.S."/>
            <person name="Shirouzu T."/>
            <person name="Yoshinaga Y."/>
            <person name="Martin F.M."/>
            <person name="Grigoriev I.V."/>
            <person name="Hibbett D.S."/>
        </authorList>
    </citation>
    <scope>NUCLEOTIDE SEQUENCE [LARGE SCALE GENOMIC DNA]</scope>
    <source>
        <strain evidence="11 12">TUFC12733</strain>
    </source>
</reference>
<keyword evidence="7" id="KW-0106">Calcium</keyword>
<evidence type="ECO:0000256" key="7">
    <source>
        <dbReference type="ARBA" id="ARBA00022837"/>
    </source>
</evidence>
<dbReference type="InterPro" id="IPR029058">
    <property type="entry name" value="AB_hydrolase_fold"/>
</dbReference>
<evidence type="ECO:0000256" key="1">
    <source>
        <dbReference type="ARBA" id="ARBA00006249"/>
    </source>
</evidence>
<keyword evidence="3" id="KW-0624">Polysaccharide degradation</keyword>
<evidence type="ECO:0000256" key="9">
    <source>
        <dbReference type="ARBA" id="ARBA00034075"/>
    </source>
</evidence>
<evidence type="ECO:0000313" key="11">
    <source>
        <dbReference type="EMBL" id="KZO94035.1"/>
    </source>
</evidence>
<dbReference type="AlphaFoldDB" id="A0A167JXB0"/>
<evidence type="ECO:0000256" key="8">
    <source>
        <dbReference type="ARBA" id="ARBA00023157"/>
    </source>
</evidence>
<dbReference type="STRING" id="1330018.A0A167JXB0"/>
<keyword evidence="8" id="KW-1015">Disulfide bond</keyword>
<dbReference type="SUPFAM" id="SSF53474">
    <property type="entry name" value="alpha/beta-Hydrolases"/>
    <property type="match status" value="1"/>
</dbReference>
<protein>
    <recommendedName>
        <fullName evidence="10">Carboxylic ester hydrolase</fullName>
        <ecNumber evidence="10">3.1.1.-</ecNumber>
    </recommendedName>
</protein>
<sequence length="555" mass="60140">MLVLDALVASLSWLTSFTLHTGRPARSDLSTTPTSACENFTITNPPVHVVLLSSTHYSANHKLDLHSSSGRVNASGFPAFCRLEYSVHTNPDNETATAITEVWLPDPSGWSGRLVGFGNAGWSGGVNYGDLAYIGLRGGHAGMSTDAGHHSNSSSGEWALNDPDALIDFGGRAMHVSVLLAKEVVKEYYGIAAGKSYYVGCSTGGREGLKEVQDYPDDFDGVAVGSPANWLSHMHPWSLYIQLQVLPTTAPQWIPVALWDTLHALVLQQCDGIDGVLDGIINEPRLCPFSPETIACASGQQPCDASDTSCTCLNTEQLAALHIIYDNFTVDGTYIFGPLMPGGELEYPHGLLGPKPFETAVDYFKYMVLNDTKWKESDFNLTDIHTADVIDPGNMNAIKTNLSSFAGESHGGKLIQYVGWADQYISPMNSLHYYDTVLDFMSKNSDLNIKDYYRLFTVPGMQHCYGGNGANAFGGAQQVEEGMPPGMNDSSHDVLLALIDWVEEGVAPESFIATKYVDNNVSKGIELTRPICQLDKTLVYSGTGSVNQSSSWSCE</sequence>
<dbReference type="EC" id="3.1.1.-" evidence="10"/>
<name>A0A167JXB0_CALVF</name>
<feature type="signal peptide" evidence="10">
    <location>
        <begin position="1"/>
        <end position="18"/>
    </location>
</feature>
<evidence type="ECO:0000256" key="2">
    <source>
        <dbReference type="ARBA" id="ARBA00022487"/>
    </source>
</evidence>
<gene>
    <name evidence="11" type="ORF">CALVIDRAFT_539410</name>
</gene>
<dbReference type="Proteomes" id="UP000076738">
    <property type="component" value="Unassembled WGS sequence"/>
</dbReference>
<keyword evidence="3" id="KW-0119">Carbohydrate metabolism</keyword>
<evidence type="ECO:0000256" key="4">
    <source>
        <dbReference type="ARBA" id="ARBA00022723"/>
    </source>
</evidence>
<keyword evidence="4" id="KW-0479">Metal-binding</keyword>
<dbReference type="GO" id="GO:0046872">
    <property type="term" value="F:metal ion binding"/>
    <property type="evidence" value="ECO:0007669"/>
    <property type="project" value="UniProtKB-KW"/>
</dbReference>
<evidence type="ECO:0000256" key="6">
    <source>
        <dbReference type="ARBA" id="ARBA00022801"/>
    </source>
</evidence>
<dbReference type="Pfam" id="PF07519">
    <property type="entry name" value="Tannase"/>
    <property type="match status" value="2"/>
</dbReference>